<keyword evidence="3" id="KW-1185">Reference proteome</keyword>
<gene>
    <name evidence="2" type="ORF">AKL17_2103</name>
</gene>
<accession>A0A161HC47</accession>
<evidence type="ECO:0000256" key="1">
    <source>
        <dbReference type="SAM" id="Phobius"/>
    </source>
</evidence>
<organism evidence="2 3">
    <name type="scientific">Frigidibacter mobilis</name>
    <dbReference type="NCBI Taxonomy" id="1335048"/>
    <lineage>
        <taxon>Bacteria</taxon>
        <taxon>Pseudomonadati</taxon>
        <taxon>Pseudomonadota</taxon>
        <taxon>Alphaproteobacteria</taxon>
        <taxon>Rhodobacterales</taxon>
        <taxon>Paracoccaceae</taxon>
        <taxon>Frigidibacter</taxon>
    </lineage>
</organism>
<feature type="transmembrane region" description="Helical" evidence="1">
    <location>
        <begin position="51"/>
        <end position="69"/>
    </location>
</feature>
<feature type="transmembrane region" description="Helical" evidence="1">
    <location>
        <begin position="76"/>
        <end position="95"/>
    </location>
</feature>
<evidence type="ECO:0000313" key="2">
    <source>
        <dbReference type="EMBL" id="AMY69349.1"/>
    </source>
</evidence>
<dbReference type="KEGG" id="daa:AKL17_2103"/>
<dbReference type="STRING" id="1335048.AKL17_2103"/>
<keyword evidence="1" id="KW-0472">Membrane</keyword>
<dbReference type="RefSeq" id="WP_066812999.1">
    <property type="nucleotide sequence ID" value="NZ_CP012661.1"/>
</dbReference>
<evidence type="ECO:0008006" key="4">
    <source>
        <dbReference type="Google" id="ProtNLM"/>
    </source>
</evidence>
<name>A0A161HC47_9RHOB</name>
<evidence type="ECO:0000313" key="3">
    <source>
        <dbReference type="Proteomes" id="UP000076128"/>
    </source>
</evidence>
<dbReference type="EMBL" id="CP012661">
    <property type="protein sequence ID" value="AMY69349.1"/>
    <property type="molecule type" value="Genomic_DNA"/>
</dbReference>
<dbReference type="Proteomes" id="UP000076128">
    <property type="component" value="Chromosome"/>
</dbReference>
<dbReference type="AlphaFoldDB" id="A0A161HC47"/>
<keyword evidence="1" id="KW-1133">Transmembrane helix</keyword>
<sequence length="104" mass="10896">MHPASLVIATAALALLAALSLAANRRLRHLGRLPMHWGLAGQVTWTAPRPLALALVPILAAIMLLASALSGAPPLMTALMALALIAAHLAHLWLIRRTALRGTP</sequence>
<keyword evidence="1" id="KW-0812">Transmembrane</keyword>
<protein>
    <recommendedName>
        <fullName evidence="4">DUF1648 domain-containing protein</fullName>
    </recommendedName>
</protein>
<proteinExistence type="predicted"/>
<reference evidence="2 3" key="1">
    <citation type="submission" date="2015-09" db="EMBL/GenBank/DDBJ databases">
        <title>Complete genome sequence of Defluviimonas alba cai42t isolated from an oilfield in Xinjiang.</title>
        <authorList>
            <person name="Geng S."/>
            <person name="Pan X."/>
            <person name="Wu X."/>
        </authorList>
    </citation>
    <scope>NUCLEOTIDE SEQUENCE [LARGE SCALE GENOMIC DNA]</scope>
    <source>
        <strain evidence="3">cai42</strain>
    </source>
</reference>